<evidence type="ECO:0000313" key="2">
    <source>
        <dbReference type="EMBL" id="PKK72486.1"/>
    </source>
</evidence>
<evidence type="ECO:0000313" key="3">
    <source>
        <dbReference type="Proteomes" id="UP000233469"/>
    </source>
</evidence>
<dbReference type="VEuPathDB" id="FungiDB:RhiirFUN_026682"/>
<dbReference type="Proteomes" id="UP000233469">
    <property type="component" value="Unassembled WGS sequence"/>
</dbReference>
<comment type="caution">
    <text evidence="2">The sequence shown here is derived from an EMBL/GenBank/DDBJ whole genome shotgun (WGS) entry which is preliminary data.</text>
</comment>
<gene>
    <name evidence="2" type="ORF">RhiirC2_777164</name>
</gene>
<proteinExistence type="predicted"/>
<reference evidence="2 3" key="1">
    <citation type="submission" date="2016-04" db="EMBL/GenBank/DDBJ databases">
        <title>Genome analyses suggest a sexual origin of heterokaryosis in a supposedly ancient asexual fungus.</title>
        <authorList>
            <person name="Ropars J."/>
            <person name="Sedzielewska K."/>
            <person name="Noel J."/>
            <person name="Charron P."/>
            <person name="Farinelli L."/>
            <person name="Marton T."/>
            <person name="Kruger M."/>
            <person name="Pelin A."/>
            <person name="Brachmann A."/>
            <person name="Corradi N."/>
        </authorList>
    </citation>
    <scope>NUCLEOTIDE SEQUENCE [LARGE SCALE GENOMIC DNA]</scope>
    <source>
        <strain evidence="2 3">C2</strain>
    </source>
</reference>
<name>A0A2N1NF19_9GLOM</name>
<reference evidence="2 3" key="2">
    <citation type="submission" date="2017-10" db="EMBL/GenBank/DDBJ databases">
        <title>Extensive intraspecific genome diversity in a model arbuscular mycorrhizal fungus.</title>
        <authorList>
            <person name="Chen E.C.H."/>
            <person name="Morin E."/>
            <person name="Baudet D."/>
            <person name="Noel J."/>
            <person name="Ndikumana S."/>
            <person name="Charron P."/>
            <person name="St-Onge C."/>
            <person name="Giorgi J."/>
            <person name="Grigoriev I.V."/>
            <person name="Roux C."/>
            <person name="Martin F.M."/>
            <person name="Corradi N."/>
        </authorList>
    </citation>
    <scope>NUCLEOTIDE SEQUENCE [LARGE SCALE GENOMIC DNA]</scope>
    <source>
        <strain evidence="2 3">C2</strain>
    </source>
</reference>
<dbReference type="EMBL" id="LLXL01000439">
    <property type="protein sequence ID" value="PKK72486.1"/>
    <property type="molecule type" value="Genomic_DNA"/>
</dbReference>
<dbReference type="VEuPathDB" id="FungiDB:RhiirA1_478259"/>
<accession>A0A2N1NF19</accession>
<dbReference type="VEuPathDB" id="FungiDB:FUN_012782"/>
<dbReference type="AlphaFoldDB" id="A0A2N1NF19"/>
<feature type="coiled-coil region" evidence="1">
    <location>
        <begin position="97"/>
        <end position="124"/>
    </location>
</feature>
<organism evidence="2 3">
    <name type="scientific">Rhizophagus irregularis</name>
    <dbReference type="NCBI Taxonomy" id="588596"/>
    <lineage>
        <taxon>Eukaryota</taxon>
        <taxon>Fungi</taxon>
        <taxon>Fungi incertae sedis</taxon>
        <taxon>Mucoromycota</taxon>
        <taxon>Glomeromycotina</taxon>
        <taxon>Glomeromycetes</taxon>
        <taxon>Glomerales</taxon>
        <taxon>Glomeraceae</taxon>
        <taxon>Rhizophagus</taxon>
    </lineage>
</organism>
<keyword evidence="1" id="KW-0175">Coiled coil</keyword>
<sequence length="763" mass="89257">MPPLSKQFRHLKKAREIGAQKLKAKKNETRLKKHHPLYSTIDQLSEVEVKRTQHLLNKMRYPKGPQRGQILSPYLQDKALSFIEDHFYKSSKTDESIESLNEANKVLHQRVQKLEQNKQLVRRTQSLGASIRHLQNKQDHHISEIRSLVRRSTSTSPSTFKKHIKSLFKENEKHYTTDAIWLATQITQVGQVSVRSATECMKLMYEFLIGEPPKTWLSHSTLVTWHKDISQLYTNSIICEIQSVTNYGIMVNESKRGEIKNFLICFMFWNKTYNKPFATMTHLQNLDKCDGKSVAMAVQTTINNSSIDPKKCSVWLTDNTAYMSGDKNGAIVLFNRLTGSNSVRIGCGLHIMHIVFNNFENAAFGKLPSAIGFTKVAHPYNLAYLAWELHDGYDSSDKNKALDMTGEKIKELYQNYLGIHFTQYQRPICGRWGYELLTIKQYLERRTFHLAFADWFIESLENLHKPPQAYVQKWRLFMQWMQDPKLTIQIKCLMRFGVCFYEPLMQFIVGQDPKPRIIHENNLEQLPPGCRAHEMPDKVMEWINYLNNIKENFDSFFAEELLEAVDSLEAEQFGEIFDGLNSGMQKAFDHFKKWMDPWCHLPLSICKLGGNFAQSFAQSFYYVDDINNSNMNDFRLSELLLQDNCFRHEFEEFCILENPLLYHYPKLYEFVKTKIYFIVIHQQQVEGLFNKLDLKTHPNMTADLKESKLKLTAKNLAKENLKDVLKDGLKEICYQRKIPRETFSEIQENQLNASQLFKKMFEK</sequence>
<evidence type="ECO:0000256" key="1">
    <source>
        <dbReference type="SAM" id="Coils"/>
    </source>
</evidence>
<protein>
    <submittedName>
        <fullName evidence="2">Uncharacterized protein</fullName>
    </submittedName>
</protein>